<sequence length="192" mass="21447">MQLRNPGDGTLVGSPIPMADYTDQDLGRRLRRRGWANLDEPDYCWIYRPSLDTDEYLEDGRIQAAAYEQAELMENYRAESMDWHRRADEACAQSIDEATALVGPQPIVPPALIESAEETFIGTGDDGLSYDVAGPGFRTARITRTYTDRHQLLVDLDDIEAWLYQGSPRRVIAAAERSSTHNGTSPTPSKLA</sequence>
<name>A0A7G6WWE5_9ACTN</name>
<reference evidence="2" key="1">
    <citation type="submission" date="2019-09" db="EMBL/GenBank/DDBJ databases">
        <title>Antimicrobial potential of Antarctic Bacteria.</title>
        <authorList>
            <person name="Benaud N."/>
            <person name="Edwards R.J."/>
            <person name="Ferrari B.C."/>
        </authorList>
    </citation>
    <scope>NUCLEOTIDE SEQUENCE [LARGE SCALE GENOMIC DNA]</scope>
    <source>
        <strain evidence="2">SPB151</strain>
    </source>
</reference>
<dbReference type="KEGG" id="kqi:F1D05_10905"/>
<reference evidence="1 2" key="2">
    <citation type="journal article" date="2020" name="Microbiol. Resour. Announc.">
        <title>Antarctic desert soil bacteria exhibit high novel natural product potential, evaluated through long-read genome sequencing and comparative genomics.</title>
        <authorList>
            <person name="Benaud N."/>
            <person name="Edwards R.J."/>
            <person name="Amos T.G."/>
            <person name="D'Agostino P.M."/>
            <person name="Gutierrez-Chavez C."/>
            <person name="Montgomery K."/>
            <person name="Nicetic I."/>
            <person name="Ferrari B.C."/>
        </authorList>
    </citation>
    <scope>NUCLEOTIDE SEQUENCE [LARGE SCALE GENOMIC DNA]</scope>
    <source>
        <strain evidence="1 2">SPB151</strain>
    </source>
</reference>
<proteinExistence type="predicted"/>
<dbReference type="RefSeq" id="WP_185447357.1">
    <property type="nucleotide sequence ID" value="NZ_CP043661.1"/>
</dbReference>
<gene>
    <name evidence="1" type="ORF">F1D05_10905</name>
</gene>
<protein>
    <submittedName>
        <fullName evidence="1">Uncharacterized protein</fullName>
    </submittedName>
</protein>
<keyword evidence="2" id="KW-1185">Reference proteome</keyword>
<dbReference type="Proteomes" id="UP000515563">
    <property type="component" value="Chromosome"/>
</dbReference>
<evidence type="ECO:0000313" key="1">
    <source>
        <dbReference type="EMBL" id="QNE18310.1"/>
    </source>
</evidence>
<dbReference type="AlphaFoldDB" id="A0A7G6WWE5"/>
<organism evidence="1 2">
    <name type="scientific">Kribbella qitaiheensis</name>
    <dbReference type="NCBI Taxonomy" id="1544730"/>
    <lineage>
        <taxon>Bacteria</taxon>
        <taxon>Bacillati</taxon>
        <taxon>Actinomycetota</taxon>
        <taxon>Actinomycetes</taxon>
        <taxon>Propionibacteriales</taxon>
        <taxon>Kribbellaceae</taxon>
        <taxon>Kribbella</taxon>
    </lineage>
</organism>
<dbReference type="EMBL" id="CP043661">
    <property type="protein sequence ID" value="QNE18310.1"/>
    <property type="molecule type" value="Genomic_DNA"/>
</dbReference>
<evidence type="ECO:0000313" key="2">
    <source>
        <dbReference type="Proteomes" id="UP000515563"/>
    </source>
</evidence>
<accession>A0A7G6WWE5</accession>